<protein>
    <submittedName>
        <fullName evidence="1">Si:dkey-32e6.3</fullName>
    </submittedName>
</protein>
<accession>A0A8C4R4K8</accession>
<dbReference type="GeneTree" id="ENSGT00390000003093"/>
<dbReference type="OMA" id="HFDWAAN"/>
<name>A0A8C4R4K8_EPTBU</name>
<evidence type="ECO:0000313" key="1">
    <source>
        <dbReference type="Ensembl" id="ENSEBUP00000024095.1"/>
    </source>
</evidence>
<dbReference type="AlphaFoldDB" id="A0A8C4R4K8"/>
<sequence>TRANCACRTGTLGGGNNPTRKSELAIICYGSWKFLSDTPSFSPPCPDARTFASVFGRSTTFTENQPGRTFRSIFNHSLSAIRWLHTPNTYLSVSNRGSNGKHFHLLLPGFFQLITQLHKCGRDFAVIFRSFGSDLHSTLAAVNHSALGHHPDFPHFPFTQVCLSPGKITNSKDGVALEIESHSVSATDGPRAAYNLLSNLTGICGLQDSYTWWARHGWSCHGGKPLLVDPEDPSVHHVFFDDNIRLEDEDSIVLPLVFKGPGPPQQVPTADLLGSCLIRTDLLAAIHNVQWFYERLCEAEVQYECYVHSLMHPSTNT</sequence>
<dbReference type="PANTHER" id="PTHR36960:SF1">
    <property type="entry name" value="SI:DKEY-32E6.3"/>
    <property type="match status" value="1"/>
</dbReference>
<dbReference type="Proteomes" id="UP000694388">
    <property type="component" value="Unplaced"/>
</dbReference>
<reference evidence="1" key="1">
    <citation type="submission" date="2025-08" db="UniProtKB">
        <authorList>
            <consortium name="Ensembl"/>
        </authorList>
    </citation>
    <scope>IDENTIFICATION</scope>
</reference>
<dbReference type="Ensembl" id="ENSEBUT00000024671.1">
    <property type="protein sequence ID" value="ENSEBUP00000024095.1"/>
    <property type="gene ID" value="ENSEBUG00000014839.1"/>
</dbReference>
<organism evidence="1 2">
    <name type="scientific">Eptatretus burgeri</name>
    <name type="common">Inshore hagfish</name>
    <dbReference type="NCBI Taxonomy" id="7764"/>
    <lineage>
        <taxon>Eukaryota</taxon>
        <taxon>Metazoa</taxon>
        <taxon>Chordata</taxon>
        <taxon>Craniata</taxon>
        <taxon>Vertebrata</taxon>
        <taxon>Cyclostomata</taxon>
        <taxon>Myxini</taxon>
        <taxon>Myxiniformes</taxon>
        <taxon>Myxinidae</taxon>
        <taxon>Eptatretinae</taxon>
        <taxon>Eptatretus</taxon>
    </lineage>
</organism>
<dbReference type="PANTHER" id="PTHR36960">
    <property type="entry name" value="SI:DKEY-32E6.3"/>
    <property type="match status" value="1"/>
</dbReference>
<reference evidence="1" key="2">
    <citation type="submission" date="2025-09" db="UniProtKB">
        <authorList>
            <consortium name="Ensembl"/>
        </authorList>
    </citation>
    <scope>IDENTIFICATION</scope>
</reference>
<keyword evidence="2" id="KW-1185">Reference proteome</keyword>
<evidence type="ECO:0000313" key="2">
    <source>
        <dbReference type="Proteomes" id="UP000694388"/>
    </source>
</evidence>
<proteinExistence type="predicted"/>